<gene>
    <name evidence="7" type="ORF">GCM10011591_00290</name>
</gene>
<dbReference type="PANTHER" id="PTHR43272">
    <property type="entry name" value="LONG-CHAIN-FATTY-ACID--COA LIGASE"/>
    <property type="match status" value="1"/>
</dbReference>
<dbReference type="Pfam" id="PF00550">
    <property type="entry name" value="PP-binding"/>
    <property type="match status" value="1"/>
</dbReference>
<dbReference type="SMART" id="SM00823">
    <property type="entry name" value="PKS_PP"/>
    <property type="match status" value="1"/>
</dbReference>
<dbReference type="Proteomes" id="UP000612956">
    <property type="component" value="Unassembled WGS sequence"/>
</dbReference>
<dbReference type="Gene3D" id="3.40.50.12780">
    <property type="entry name" value="N-terminal domain of ligase-like"/>
    <property type="match status" value="1"/>
</dbReference>
<dbReference type="InterPro" id="IPR036291">
    <property type="entry name" value="NAD(P)-bd_dom_sf"/>
</dbReference>
<sequence>MREVTESAGQVSGVREMGDRGRLADRIARLYAEDEQVRAAQPSPDAHAAITAPGRSLGEIVDTVFAAYAERPAVGFRRTEVVVDSVTGRSTRRVLPVFDTLTYSELGERVSAIVAAWHAAGIGAGDVIAVGGFTGPDYLAIDLAIIRLGAVAVPLQSGAGPARWRAILAETAPRVLAVDVAHLGVAVEAGAPELLVFDFHGDDDEHRDALAAARERDDVGGIRTLPDLFDEYARRTPGESAMGREQSAARYVGRTPGGSAAGSEQSAAPAQPTVPPLSMTSANSAAPAQVDAPSPNSTPQVGASSPDGSPHSDVSAPDSSPHAETDDEALALLIYTSGSTGTPKGAMYSRRLVAHAWRFVRPQSVIDLHFLPMSHIAGRMSLAKTLARGGTAYFAAAQDMSSWFDDVALVRPTEIFVVPRICEMIFARYNAELARRTNPANPDPTVAEQVRADIRTTVLGGRVINALCGSAPIAAPLRAFMEELLELRLHDGYGSTEAGSPLIVNSRVMRPPVLDYKLVDVPELGYFSTDIPSPRGELLLKTATMISGYFRRPDLNAEIFDADGFYRTGDIVAELAPDHLVYLDRRNNVLKLAQGEFVTIAKLESVFATAELVRQIFVYGNSTQSSLLAVIVPSDEALRLPPEDLRASLRASLLAVADDLEPYEILRDFLVEPEPFTVDNGLLSGIGKPLRPKLTERYGPSLEELYTKLAQDQQDEVQALRADAAGLPVLETVARAARAILGCESPDSEAHFADLGGDSLAALSYSRLLTELLDVDVPVSTIVAPTATLAAIADYVDRERKSDQRVTAATIHGRNSATIAATDVALSSFIDTDLIANAPTLPLADDPQTVLVTGANGYLGRFLALTWLERLAPRGGKIICVIRATDDDTARARLLAVFDTDPILAEKIAKLAPALEVRAGDVAEPEFGLAQGEWAHLANEVDHIVHSAALVNHVLPYAQLFGPNVIGTAEVIKLAVTSKRKSISFLSTVAVAAQCTNFSENGDIATMSPTRVVDDSYANGYGNSKWAAEVLLREASARMSLPVTVFRSDMILAHRDYPGQVNVPDLFTRLLLSVLRTGLAPRSFYRPGRAHYDGLPADFVATAIVELSGAPGHRAYNVVNPHDDAISLDTFVDWLIEAGHPITRVDDYADWLARFETALRAMPEVQRAATVLPLLHAFRRPAPARAGSALPADDFHQAIGTIPHLSRELIGKYVTDLAALRLLTQ</sequence>
<reference evidence="7" key="1">
    <citation type="journal article" date="2014" name="Int. J. Syst. Evol. Microbiol.">
        <title>Complete genome sequence of Corynebacterium casei LMG S-19264T (=DSM 44701T), isolated from a smear-ripened cheese.</title>
        <authorList>
            <consortium name="US DOE Joint Genome Institute (JGI-PGF)"/>
            <person name="Walter F."/>
            <person name="Albersmeier A."/>
            <person name="Kalinowski J."/>
            <person name="Ruckert C."/>
        </authorList>
    </citation>
    <scope>NUCLEOTIDE SEQUENCE</scope>
    <source>
        <strain evidence="7">CGMCC 4.7278</strain>
    </source>
</reference>
<evidence type="ECO:0000256" key="2">
    <source>
        <dbReference type="ARBA" id="ARBA00022553"/>
    </source>
</evidence>
<dbReference type="PROSITE" id="PS50075">
    <property type="entry name" value="CARRIER"/>
    <property type="match status" value="1"/>
</dbReference>
<dbReference type="EMBL" id="BMMW01000001">
    <property type="protein sequence ID" value="GGK32519.1"/>
    <property type="molecule type" value="Genomic_DNA"/>
</dbReference>
<dbReference type="SUPFAM" id="SSF56801">
    <property type="entry name" value="Acetyl-CoA synthetase-like"/>
    <property type="match status" value="1"/>
</dbReference>
<accession>A0A917Q703</accession>
<proteinExistence type="predicted"/>
<dbReference type="InterPro" id="IPR010080">
    <property type="entry name" value="Thioester_reductase-like_dom"/>
</dbReference>
<dbReference type="GO" id="GO:0031177">
    <property type="term" value="F:phosphopantetheine binding"/>
    <property type="evidence" value="ECO:0007669"/>
    <property type="project" value="InterPro"/>
</dbReference>
<dbReference type="InterPro" id="IPR046407">
    <property type="entry name" value="CAR"/>
</dbReference>
<evidence type="ECO:0000259" key="6">
    <source>
        <dbReference type="PROSITE" id="PS50075"/>
    </source>
</evidence>
<evidence type="ECO:0000256" key="1">
    <source>
        <dbReference type="ARBA" id="ARBA00022450"/>
    </source>
</evidence>
<dbReference type="SUPFAM" id="SSF47336">
    <property type="entry name" value="ACP-like"/>
    <property type="match status" value="1"/>
</dbReference>
<dbReference type="SUPFAM" id="SSF51735">
    <property type="entry name" value="NAD(P)-binding Rossmann-fold domains"/>
    <property type="match status" value="1"/>
</dbReference>
<feature type="region of interest" description="Disordered" evidence="5">
    <location>
        <begin position="234"/>
        <end position="325"/>
    </location>
</feature>
<dbReference type="InterPro" id="IPR042099">
    <property type="entry name" value="ANL_N_sf"/>
</dbReference>
<dbReference type="GO" id="GO:0016020">
    <property type="term" value="C:membrane"/>
    <property type="evidence" value="ECO:0007669"/>
    <property type="project" value="TreeGrafter"/>
</dbReference>
<reference evidence="7" key="2">
    <citation type="submission" date="2020-09" db="EMBL/GenBank/DDBJ databases">
        <authorList>
            <person name="Sun Q."/>
            <person name="Zhou Y."/>
        </authorList>
    </citation>
    <scope>NUCLEOTIDE SEQUENCE</scope>
    <source>
        <strain evidence="7">CGMCC 4.7278</strain>
    </source>
</reference>
<keyword evidence="4" id="KW-0067">ATP-binding</keyword>
<dbReference type="InterPro" id="IPR009081">
    <property type="entry name" value="PP-bd_ACP"/>
</dbReference>
<name>A0A917Q703_9NOCA</name>
<keyword evidence="8" id="KW-1185">Reference proteome</keyword>
<evidence type="ECO:0000256" key="5">
    <source>
        <dbReference type="SAM" id="MobiDB-lite"/>
    </source>
</evidence>
<dbReference type="NCBIfam" id="TIGR01746">
    <property type="entry name" value="Thioester-redct"/>
    <property type="match status" value="1"/>
</dbReference>
<keyword evidence="3" id="KW-0547">Nucleotide-binding</keyword>
<dbReference type="NCBIfam" id="NF041592">
    <property type="entry name" value="carboxyl_red"/>
    <property type="match status" value="1"/>
</dbReference>
<dbReference type="GO" id="GO:0016620">
    <property type="term" value="F:oxidoreductase activity, acting on the aldehyde or oxo group of donors, NAD or NADP as acceptor"/>
    <property type="evidence" value="ECO:0007669"/>
    <property type="project" value="InterPro"/>
</dbReference>
<feature type="compositionally biased region" description="Polar residues" evidence="5">
    <location>
        <begin position="294"/>
        <end position="307"/>
    </location>
</feature>
<dbReference type="GO" id="GO:0005524">
    <property type="term" value="F:ATP binding"/>
    <property type="evidence" value="ECO:0007669"/>
    <property type="project" value="UniProtKB-KW"/>
</dbReference>
<dbReference type="AlphaFoldDB" id="A0A917Q703"/>
<dbReference type="PROSITE" id="PS00455">
    <property type="entry name" value="AMP_BINDING"/>
    <property type="match status" value="1"/>
</dbReference>
<dbReference type="PIRSF" id="PIRSF001617">
    <property type="entry name" value="Alpha-AR"/>
    <property type="match status" value="1"/>
</dbReference>
<dbReference type="GO" id="GO:0050661">
    <property type="term" value="F:NADP binding"/>
    <property type="evidence" value="ECO:0007669"/>
    <property type="project" value="InterPro"/>
</dbReference>
<dbReference type="Pfam" id="PF00501">
    <property type="entry name" value="AMP-binding"/>
    <property type="match status" value="1"/>
</dbReference>
<keyword evidence="2" id="KW-0597">Phosphoprotein</keyword>
<feature type="domain" description="Carrier" evidence="6">
    <location>
        <begin position="711"/>
        <end position="800"/>
    </location>
</feature>
<keyword evidence="1" id="KW-0596">Phosphopantetheine</keyword>
<dbReference type="InterPro" id="IPR013120">
    <property type="entry name" value="FAR_NAD-bd"/>
</dbReference>
<evidence type="ECO:0000256" key="3">
    <source>
        <dbReference type="ARBA" id="ARBA00022741"/>
    </source>
</evidence>
<dbReference type="InterPro" id="IPR020806">
    <property type="entry name" value="PKS_PP-bd"/>
</dbReference>
<dbReference type="PANTHER" id="PTHR43272:SF33">
    <property type="entry name" value="AMP-BINDING DOMAIN-CONTAINING PROTEIN-RELATED"/>
    <property type="match status" value="1"/>
</dbReference>
<dbReference type="Gene3D" id="1.10.1200.10">
    <property type="entry name" value="ACP-like"/>
    <property type="match status" value="1"/>
</dbReference>
<comment type="caution">
    <text evidence="7">The sequence shown here is derived from an EMBL/GenBank/DDBJ whole genome shotgun (WGS) entry which is preliminary data.</text>
</comment>
<dbReference type="InterPro" id="IPR000873">
    <property type="entry name" value="AMP-dep_synth/lig_dom"/>
</dbReference>
<feature type="compositionally biased region" description="Low complexity" evidence="5">
    <location>
        <begin position="261"/>
        <end position="271"/>
    </location>
</feature>
<evidence type="ECO:0000313" key="8">
    <source>
        <dbReference type="Proteomes" id="UP000612956"/>
    </source>
</evidence>
<dbReference type="Pfam" id="PF07993">
    <property type="entry name" value="NAD_binding_4"/>
    <property type="match status" value="1"/>
</dbReference>
<dbReference type="CDD" id="cd05235">
    <property type="entry name" value="SDR_e1"/>
    <property type="match status" value="1"/>
</dbReference>
<evidence type="ECO:0000313" key="7">
    <source>
        <dbReference type="EMBL" id="GGK32519.1"/>
    </source>
</evidence>
<protein>
    <submittedName>
        <fullName evidence="7">Oxidoreductase</fullName>
    </submittedName>
</protein>
<dbReference type="InterPro" id="IPR020845">
    <property type="entry name" value="AMP-binding_CS"/>
</dbReference>
<dbReference type="GO" id="GO:0004467">
    <property type="term" value="F:long-chain fatty acid-CoA ligase activity"/>
    <property type="evidence" value="ECO:0007669"/>
    <property type="project" value="TreeGrafter"/>
</dbReference>
<dbReference type="Gene3D" id="3.40.50.720">
    <property type="entry name" value="NAD(P)-binding Rossmann-like Domain"/>
    <property type="match status" value="1"/>
</dbReference>
<evidence type="ECO:0000256" key="4">
    <source>
        <dbReference type="ARBA" id="ARBA00022840"/>
    </source>
</evidence>
<organism evidence="7 8">
    <name type="scientific">Nocardia camponoti</name>
    <dbReference type="NCBI Taxonomy" id="1616106"/>
    <lineage>
        <taxon>Bacteria</taxon>
        <taxon>Bacillati</taxon>
        <taxon>Actinomycetota</taxon>
        <taxon>Actinomycetes</taxon>
        <taxon>Mycobacteriales</taxon>
        <taxon>Nocardiaceae</taxon>
        <taxon>Nocardia</taxon>
    </lineage>
</organism>
<dbReference type="InterPro" id="IPR036736">
    <property type="entry name" value="ACP-like_sf"/>
</dbReference>